<evidence type="ECO:0000256" key="1">
    <source>
        <dbReference type="ARBA" id="ARBA00004613"/>
    </source>
</evidence>
<name>A0A2S4W8P3_9BASI</name>
<reference evidence="7" key="3">
    <citation type="journal article" date="2018" name="Mol. Plant Microbe Interact.">
        <title>Genome sequence resources for the wheat stripe rust pathogen (Puccinia striiformis f. sp. tritici) and the barley stripe rust pathogen (Puccinia striiformis f. sp. hordei).</title>
        <authorList>
            <person name="Xia C."/>
            <person name="Wang M."/>
            <person name="Yin C."/>
            <person name="Cornejo O.E."/>
            <person name="Hulbert S.H."/>
            <person name="Chen X."/>
        </authorList>
    </citation>
    <scope>NUCLEOTIDE SEQUENCE [LARGE SCALE GENOMIC DNA]</scope>
    <source>
        <strain evidence="7">93TX-2</strain>
    </source>
</reference>
<dbReference type="PANTHER" id="PTHR13234">
    <property type="entry name" value="GAMMA-INTERFERON INDUCIBLE LYSOSOMAL THIOL REDUCTASE GILT"/>
    <property type="match status" value="1"/>
</dbReference>
<gene>
    <name evidence="6" type="ORF">PSHT_06201</name>
</gene>
<dbReference type="EMBL" id="PKSM01000071">
    <property type="protein sequence ID" value="POW18126.1"/>
    <property type="molecule type" value="Genomic_DNA"/>
</dbReference>
<dbReference type="OrthoDB" id="958254at2759"/>
<comment type="caution">
    <text evidence="6">The sequence shown here is derived from an EMBL/GenBank/DDBJ whole genome shotgun (WGS) entry which is preliminary data.</text>
</comment>
<keyword evidence="4" id="KW-0732">Signal</keyword>
<comment type="subcellular location">
    <subcellularLocation>
        <location evidence="1">Secreted</location>
    </subcellularLocation>
</comment>
<dbReference type="AlphaFoldDB" id="A0A2S4W8P3"/>
<dbReference type="InterPro" id="IPR004911">
    <property type="entry name" value="Interferon-induced_GILT"/>
</dbReference>
<evidence type="ECO:0000256" key="2">
    <source>
        <dbReference type="ARBA" id="ARBA00005679"/>
    </source>
</evidence>
<sequence length="289" mass="32823">MSIRTTYSPQTLLSITSMYDNHHPSILSSLSIRPDDPNPQAFVYDRLNTGRLRASFSNQVDYLTGSPDRRKLVPVVLGVMSKCPDAQKSVLSLYLTYLCLLLSRLYLVHSSTPFGGLVCEDVFDKVLAEVADKVDILLTYIGEIDPSAEYGVRCRHGNIECKGDIQQLCYRNRFPKLHDWWGFIQCENYAGLARVGDEELAKSCARVNGHDWDSDVKDCTTGSQGRQLLESSIEHAKQLRIRRNHKLICIRDGVWKNCDDGHEVADFVKYIEHEFDLINHPSRAEQTTV</sequence>
<comment type="similarity">
    <text evidence="2">Belongs to the GILT family.</text>
</comment>
<dbReference type="Proteomes" id="UP000238274">
    <property type="component" value="Unassembled WGS sequence"/>
</dbReference>
<reference evidence="6 7" key="1">
    <citation type="submission" date="2017-12" db="EMBL/GenBank/DDBJ databases">
        <title>Gene loss provides genomic basis for host adaptation in cereal stripe rust fungi.</title>
        <authorList>
            <person name="Xia C."/>
        </authorList>
    </citation>
    <scope>NUCLEOTIDE SEQUENCE [LARGE SCALE GENOMIC DNA]</scope>
    <source>
        <strain evidence="6 7">93TX-2</strain>
    </source>
</reference>
<accession>A0A2S4W8P3</accession>
<evidence type="ECO:0000256" key="5">
    <source>
        <dbReference type="ARBA" id="ARBA00023180"/>
    </source>
</evidence>
<dbReference type="VEuPathDB" id="FungiDB:PSTT_03474"/>
<dbReference type="VEuPathDB" id="FungiDB:PSHT_06201"/>
<keyword evidence="3" id="KW-0964">Secreted</keyword>
<evidence type="ECO:0000313" key="7">
    <source>
        <dbReference type="Proteomes" id="UP000238274"/>
    </source>
</evidence>
<evidence type="ECO:0000313" key="6">
    <source>
        <dbReference type="EMBL" id="POW18126.1"/>
    </source>
</evidence>
<proteinExistence type="inferred from homology"/>
<reference evidence="7" key="2">
    <citation type="journal article" date="2018" name="BMC Genomics">
        <title>Genomic insights into host adaptation between the wheat stripe rust pathogen (Puccinia striiformis f. sp. tritici) and the barley stripe rust pathogen (Puccinia striiformis f. sp. hordei).</title>
        <authorList>
            <person name="Xia C."/>
            <person name="Wang M."/>
            <person name="Yin C."/>
            <person name="Cornejo O.E."/>
            <person name="Hulbert S.H."/>
            <person name="Chen X."/>
        </authorList>
    </citation>
    <scope>NUCLEOTIDE SEQUENCE [LARGE SCALE GENOMIC DNA]</scope>
    <source>
        <strain evidence="7">93TX-2</strain>
    </source>
</reference>
<protein>
    <submittedName>
        <fullName evidence="6">Uncharacterized protein</fullName>
    </submittedName>
</protein>
<dbReference type="PANTHER" id="PTHR13234:SF8">
    <property type="entry name" value="GAMMA-INTERFERON-INDUCIBLE LYSOSOMAL THIOL REDUCTASE"/>
    <property type="match status" value="1"/>
</dbReference>
<dbReference type="GO" id="GO:0016671">
    <property type="term" value="F:oxidoreductase activity, acting on a sulfur group of donors, disulfide as acceptor"/>
    <property type="evidence" value="ECO:0007669"/>
    <property type="project" value="InterPro"/>
</dbReference>
<keyword evidence="7" id="KW-1185">Reference proteome</keyword>
<dbReference type="GO" id="GO:0005576">
    <property type="term" value="C:extracellular region"/>
    <property type="evidence" value="ECO:0007669"/>
    <property type="project" value="UniProtKB-SubCell"/>
</dbReference>
<keyword evidence="5" id="KW-0325">Glycoprotein</keyword>
<evidence type="ECO:0000256" key="4">
    <source>
        <dbReference type="ARBA" id="ARBA00022729"/>
    </source>
</evidence>
<organism evidence="6 7">
    <name type="scientific">Puccinia striiformis</name>
    <dbReference type="NCBI Taxonomy" id="27350"/>
    <lineage>
        <taxon>Eukaryota</taxon>
        <taxon>Fungi</taxon>
        <taxon>Dikarya</taxon>
        <taxon>Basidiomycota</taxon>
        <taxon>Pucciniomycotina</taxon>
        <taxon>Pucciniomycetes</taxon>
        <taxon>Pucciniales</taxon>
        <taxon>Pucciniaceae</taxon>
        <taxon>Puccinia</taxon>
    </lineage>
</organism>
<evidence type="ECO:0000256" key="3">
    <source>
        <dbReference type="ARBA" id="ARBA00022525"/>
    </source>
</evidence>
<dbReference type="Pfam" id="PF03227">
    <property type="entry name" value="GILT"/>
    <property type="match status" value="1"/>
</dbReference>